<dbReference type="Proteomes" id="UP001501803">
    <property type="component" value="Unassembled WGS sequence"/>
</dbReference>
<comment type="caution">
    <text evidence="2">The sequence shown here is derived from an EMBL/GenBank/DDBJ whole genome shotgun (WGS) entry which is preliminary data.</text>
</comment>
<accession>A0ABP7KII6</accession>
<protein>
    <recommendedName>
        <fullName evidence="4">DUF2382 domain-containing protein</fullName>
    </recommendedName>
</protein>
<evidence type="ECO:0000313" key="2">
    <source>
        <dbReference type="EMBL" id="GAA3878764.1"/>
    </source>
</evidence>
<gene>
    <name evidence="2" type="ORF">GCM10022381_21420</name>
</gene>
<dbReference type="EMBL" id="BAABCN010000004">
    <property type="protein sequence ID" value="GAA3878764.1"/>
    <property type="molecule type" value="Genomic_DNA"/>
</dbReference>
<reference evidence="3" key="1">
    <citation type="journal article" date="2019" name="Int. J. Syst. Evol. Microbiol.">
        <title>The Global Catalogue of Microorganisms (GCM) 10K type strain sequencing project: providing services to taxonomists for standard genome sequencing and annotation.</title>
        <authorList>
            <consortium name="The Broad Institute Genomics Platform"/>
            <consortium name="The Broad Institute Genome Sequencing Center for Infectious Disease"/>
            <person name="Wu L."/>
            <person name="Ma J."/>
        </authorList>
    </citation>
    <scope>NUCLEOTIDE SEQUENCE [LARGE SCALE GENOMIC DNA]</scope>
    <source>
        <strain evidence="3">JCM 17021</strain>
    </source>
</reference>
<feature type="region of interest" description="Disordered" evidence="1">
    <location>
        <begin position="52"/>
        <end position="108"/>
    </location>
</feature>
<keyword evidence="3" id="KW-1185">Reference proteome</keyword>
<proteinExistence type="predicted"/>
<evidence type="ECO:0000313" key="3">
    <source>
        <dbReference type="Proteomes" id="UP001501803"/>
    </source>
</evidence>
<feature type="compositionally biased region" description="Basic residues" evidence="1">
    <location>
        <begin position="93"/>
        <end position="104"/>
    </location>
</feature>
<sequence length="122" mass="12892">MAIEDVKLGEVETVEVDTVEVDTVEVDTVEVDTVEVDTVEVDTVEVDTVEVNSIERGGPKVDPVDSDGGASRVSNGGREQAHPTQIPTGSIKRSIRTGKQKGAHVSRETCARSVCVCVRGSG</sequence>
<evidence type="ECO:0000256" key="1">
    <source>
        <dbReference type="SAM" id="MobiDB-lite"/>
    </source>
</evidence>
<organism evidence="2 3">
    <name type="scientific">Leifsonia kafniensis</name>
    <dbReference type="NCBI Taxonomy" id="475957"/>
    <lineage>
        <taxon>Bacteria</taxon>
        <taxon>Bacillati</taxon>
        <taxon>Actinomycetota</taxon>
        <taxon>Actinomycetes</taxon>
        <taxon>Micrococcales</taxon>
        <taxon>Microbacteriaceae</taxon>
        <taxon>Leifsonia</taxon>
    </lineage>
</organism>
<evidence type="ECO:0008006" key="4">
    <source>
        <dbReference type="Google" id="ProtNLM"/>
    </source>
</evidence>
<name>A0ABP7KII6_9MICO</name>